<evidence type="ECO:0000313" key="4">
    <source>
        <dbReference type="EMBL" id="QWX10261.1"/>
    </source>
</evidence>
<evidence type="ECO:0000256" key="1">
    <source>
        <dbReference type="SAM" id="MobiDB-lite"/>
    </source>
</evidence>
<evidence type="ECO:0000256" key="2">
    <source>
        <dbReference type="SAM" id="Phobius"/>
    </source>
</evidence>
<proteinExistence type="predicted"/>
<feature type="transmembrane region" description="Helical" evidence="2">
    <location>
        <begin position="84"/>
        <end position="107"/>
    </location>
</feature>
<protein>
    <submittedName>
        <fullName evidence="4">Portal protein</fullName>
    </submittedName>
</protein>
<reference evidence="4" key="1">
    <citation type="submission" date="2020-09" db="EMBL/GenBank/DDBJ databases">
        <authorList>
            <person name="Gao C."/>
            <person name="Qiu Z."/>
        </authorList>
    </citation>
    <scope>NUCLEOTIDE SEQUENCE</scope>
</reference>
<dbReference type="Pfam" id="PF06381">
    <property type="entry name" value="Phage_portal_3"/>
    <property type="match status" value="1"/>
</dbReference>
<feature type="domain" description="Anti-CBASS protein Acb1-like N-terminal" evidence="3">
    <location>
        <begin position="99"/>
        <end position="446"/>
    </location>
</feature>
<keyword evidence="2" id="KW-0812">Transmembrane</keyword>
<sequence length="568" mass="63381">MFFRRKKVQQEPAKKKGEKLARDMGFPDLSEIGMASDEAIQNILGGAVQSKAPVPASVKGAGMDSAVAGALPAPTFGTINQRTLAYYVASSSFIGYFPCALIAQHWLVSKGCSFKAREAVKKWFTITASDDSSLPPEQVKIIERKDTQYKLRQNLIEAVHFNNVFGIRHILFKHKNPDFDYEKPFNQDSFGPNEYAGMSQIDPYWITPEINDDDLTDPTRIGFYDPTYWLINGKRYHKSHFAILRGDGVADYLKPSYRYGGIPLVQKVYERIYAGETTANEGPQLAKTKRLLVQKVDAAEIQANLKKFINNLNVFQKMRDNYGTRFVGKNDEVQQIDTALTDLDSTIMTQYQLVCSIFDTPASKLLGTGHQGFSTGETDDDYYIQSVEEIQGNDMTTIIEAHYRRLIPSELKPRGIESSIEPVWNPIKVISEKEKSDILLNTSTAMSNLVNTGAIDSVDVQDYLTKQKDLGFEGIKERSNEIVDEDDYLGEQNGDDGIDPSKSLNGAQVTAMTGLIEKITSGEMKKSTAIKVMTASFPVSESEAKSIVAEVIEPEENDTEKDQVNQQA</sequence>
<dbReference type="EMBL" id="MW009675">
    <property type="protein sequence ID" value="QWX10261.1"/>
    <property type="molecule type" value="Genomic_DNA"/>
</dbReference>
<name>A0A8F2XX39_9CAUD</name>
<keyword evidence="2" id="KW-0472">Membrane</keyword>
<gene>
    <name evidence="4" type="ORF">vBVpPBT1011_0062</name>
</gene>
<feature type="compositionally biased region" description="Basic and acidic residues" evidence="1">
    <location>
        <begin position="8"/>
        <end position="20"/>
    </location>
</feature>
<accession>A0A8F2XX39</accession>
<dbReference type="Proteomes" id="UP000683424">
    <property type="component" value="Segment"/>
</dbReference>
<keyword evidence="2" id="KW-1133">Transmembrane helix</keyword>
<dbReference type="InterPro" id="IPR024459">
    <property type="entry name" value="Acb1-like_N"/>
</dbReference>
<evidence type="ECO:0000259" key="3">
    <source>
        <dbReference type="Pfam" id="PF06381"/>
    </source>
</evidence>
<keyword evidence="5" id="KW-1185">Reference proteome</keyword>
<organism evidence="4 5">
    <name type="scientific">Vibrio phage vB_VpP_BT-1011</name>
    <dbReference type="NCBI Taxonomy" id="2799672"/>
    <lineage>
        <taxon>Viruses</taxon>
        <taxon>Duplodnaviria</taxon>
        <taxon>Heunggongvirae</taxon>
        <taxon>Uroviricota</taxon>
        <taxon>Caudoviricetes</taxon>
        <taxon>Tieomvirus</taxon>
        <taxon>Tieomvirus BT1011</taxon>
    </lineage>
</organism>
<feature type="region of interest" description="Disordered" evidence="1">
    <location>
        <begin position="1"/>
        <end position="20"/>
    </location>
</feature>
<evidence type="ECO:0000313" key="5">
    <source>
        <dbReference type="Proteomes" id="UP000683424"/>
    </source>
</evidence>